<gene>
    <name evidence="2" type="ORF">EDD65_1221</name>
</gene>
<sequence length="245" mass="28622">MIIMKIIKYDTHTHLDLYDDIKEKLQFIEENKIYSIIMTNIPKLYLRYKAKYHNLKYSRFALGLHPELAVQFKSQLKLFLDYVAESRYIGEIGLDFSNGVNKEQILIFEKIIDSCSFFNDKIISIHSRNAVDSVIDIVGESKNRIILHWFTGTDKELERAIAKGYYFSLNIDMLNTKKGKNLLLTVPSSKLLIESDSPFTKYTKNDFTIDYFDKFYMLSSKILGKSEEEVKLLFSSNFIDLLSNI</sequence>
<dbReference type="InterPro" id="IPR001130">
    <property type="entry name" value="TatD-like"/>
</dbReference>
<accession>A0A4R3KML6</accession>
<protein>
    <submittedName>
        <fullName evidence="2">TatD DNase family protein</fullName>
    </submittedName>
</protein>
<feature type="binding site" evidence="1">
    <location>
        <position position="12"/>
    </location>
    <ligand>
        <name>a divalent metal cation</name>
        <dbReference type="ChEBI" id="CHEBI:60240"/>
        <label>1</label>
    </ligand>
</feature>
<evidence type="ECO:0000256" key="1">
    <source>
        <dbReference type="PIRSR" id="PIRSR005902-1"/>
    </source>
</evidence>
<feature type="binding site" evidence="1">
    <location>
        <position position="196"/>
    </location>
    <ligand>
        <name>a divalent metal cation</name>
        <dbReference type="ChEBI" id="CHEBI:60240"/>
        <label>1</label>
    </ligand>
</feature>
<feature type="binding site" evidence="1">
    <location>
        <position position="126"/>
    </location>
    <ligand>
        <name>a divalent metal cation</name>
        <dbReference type="ChEBI" id="CHEBI:60240"/>
        <label>2</label>
    </ligand>
</feature>
<comment type="caution">
    <text evidence="2">The sequence shown here is derived from an EMBL/GenBank/DDBJ whole genome shotgun (WGS) entry which is preliminary data.</text>
</comment>
<keyword evidence="1" id="KW-0479">Metal-binding</keyword>
<dbReference type="InterPro" id="IPR032466">
    <property type="entry name" value="Metal_Hydrolase"/>
</dbReference>
<evidence type="ECO:0000313" key="3">
    <source>
        <dbReference type="Proteomes" id="UP000294567"/>
    </source>
</evidence>
<dbReference type="EMBL" id="SMAE01000022">
    <property type="protein sequence ID" value="TCS85424.1"/>
    <property type="molecule type" value="Genomic_DNA"/>
</dbReference>
<dbReference type="AlphaFoldDB" id="A0A4R3KML6"/>
<feature type="binding site" evidence="1">
    <location>
        <position position="148"/>
    </location>
    <ligand>
        <name>a divalent metal cation</name>
        <dbReference type="ChEBI" id="CHEBI:60240"/>
        <label>2</label>
    </ligand>
</feature>
<dbReference type="Pfam" id="PF01026">
    <property type="entry name" value="TatD_DNase"/>
    <property type="match status" value="1"/>
</dbReference>
<evidence type="ECO:0000313" key="2">
    <source>
        <dbReference type="EMBL" id="TCS85424.1"/>
    </source>
</evidence>
<dbReference type="PIRSF" id="PIRSF005902">
    <property type="entry name" value="DNase_TatD"/>
    <property type="match status" value="1"/>
</dbReference>
<feature type="binding site" evidence="1">
    <location>
        <position position="91"/>
    </location>
    <ligand>
        <name>a divalent metal cation</name>
        <dbReference type="ChEBI" id="CHEBI:60240"/>
        <label>1</label>
    </ligand>
</feature>
<dbReference type="Proteomes" id="UP000294567">
    <property type="component" value="Unassembled WGS sequence"/>
</dbReference>
<feature type="binding site" evidence="1">
    <location>
        <position position="14"/>
    </location>
    <ligand>
        <name>a divalent metal cation</name>
        <dbReference type="ChEBI" id="CHEBI:60240"/>
        <label>1</label>
    </ligand>
</feature>
<dbReference type="GO" id="GO:0046872">
    <property type="term" value="F:metal ion binding"/>
    <property type="evidence" value="ECO:0007669"/>
    <property type="project" value="UniProtKB-KW"/>
</dbReference>
<dbReference type="PANTHER" id="PTHR46124">
    <property type="entry name" value="D-AMINOACYL-TRNA DEACYLASE"/>
    <property type="match status" value="1"/>
</dbReference>
<keyword evidence="3" id="KW-1185">Reference proteome</keyword>
<reference evidence="2 3" key="1">
    <citation type="submission" date="2019-03" db="EMBL/GenBank/DDBJ databases">
        <title>Genomic Encyclopedia of Type Strains, Phase IV (KMG-IV): sequencing the most valuable type-strain genomes for metagenomic binning, comparative biology and taxonomic classification.</title>
        <authorList>
            <person name="Goeker M."/>
        </authorList>
    </citation>
    <scope>NUCLEOTIDE SEQUENCE [LARGE SCALE GENOMIC DNA]</scope>
    <source>
        <strain evidence="2 3">DSM 26752</strain>
    </source>
</reference>
<organism evidence="2 3">
    <name type="scientific">Keratinibaculum paraultunense</name>
    <dbReference type="NCBI Taxonomy" id="1278232"/>
    <lineage>
        <taxon>Bacteria</taxon>
        <taxon>Bacillati</taxon>
        <taxon>Bacillota</taxon>
        <taxon>Tissierellia</taxon>
        <taxon>Tissierellales</taxon>
        <taxon>Tepidimicrobiaceae</taxon>
        <taxon>Keratinibaculum</taxon>
    </lineage>
</organism>
<dbReference type="GO" id="GO:0016788">
    <property type="term" value="F:hydrolase activity, acting on ester bonds"/>
    <property type="evidence" value="ECO:0007669"/>
    <property type="project" value="InterPro"/>
</dbReference>
<dbReference type="Gene3D" id="3.20.20.140">
    <property type="entry name" value="Metal-dependent hydrolases"/>
    <property type="match status" value="1"/>
</dbReference>
<name>A0A4R3KML6_9FIRM</name>
<dbReference type="SUPFAM" id="SSF51556">
    <property type="entry name" value="Metallo-dependent hydrolases"/>
    <property type="match status" value="1"/>
</dbReference>
<dbReference type="PANTHER" id="PTHR46124:SF2">
    <property type="entry name" value="D-AMINOACYL-TRNA DEACYLASE"/>
    <property type="match status" value="1"/>
</dbReference>
<proteinExistence type="predicted"/>